<reference evidence="1" key="1">
    <citation type="submission" date="2022-06" db="EMBL/GenBank/DDBJ databases">
        <title>Uncovering the hologenomic basis of an extraordinary plant invasion.</title>
        <authorList>
            <person name="Bieker V.C."/>
            <person name="Martin M.D."/>
            <person name="Gilbert T."/>
            <person name="Hodgins K."/>
            <person name="Battlay P."/>
            <person name="Petersen B."/>
            <person name="Wilson J."/>
        </authorList>
    </citation>
    <scope>NUCLEOTIDE SEQUENCE</scope>
    <source>
        <strain evidence="1">AA19_3_7</strain>
        <tissue evidence="1">Leaf</tissue>
    </source>
</reference>
<organism evidence="1 2">
    <name type="scientific">Ambrosia artemisiifolia</name>
    <name type="common">Common ragweed</name>
    <dbReference type="NCBI Taxonomy" id="4212"/>
    <lineage>
        <taxon>Eukaryota</taxon>
        <taxon>Viridiplantae</taxon>
        <taxon>Streptophyta</taxon>
        <taxon>Embryophyta</taxon>
        <taxon>Tracheophyta</taxon>
        <taxon>Spermatophyta</taxon>
        <taxon>Magnoliopsida</taxon>
        <taxon>eudicotyledons</taxon>
        <taxon>Gunneridae</taxon>
        <taxon>Pentapetalae</taxon>
        <taxon>asterids</taxon>
        <taxon>campanulids</taxon>
        <taxon>Asterales</taxon>
        <taxon>Asteraceae</taxon>
        <taxon>Asteroideae</taxon>
        <taxon>Heliantheae alliance</taxon>
        <taxon>Heliantheae</taxon>
        <taxon>Ambrosia</taxon>
    </lineage>
</organism>
<gene>
    <name evidence="1" type="ORF">M8C21_024951</name>
</gene>
<dbReference type="EMBL" id="JAMZMK010006453">
    <property type="protein sequence ID" value="KAI7748864.1"/>
    <property type="molecule type" value="Genomic_DNA"/>
</dbReference>
<accession>A0AAD5CXM8</accession>
<dbReference type="AlphaFoldDB" id="A0AAD5CXM8"/>
<keyword evidence="2" id="KW-1185">Reference proteome</keyword>
<protein>
    <submittedName>
        <fullName evidence="1">Uncharacterized protein</fullName>
    </submittedName>
</protein>
<evidence type="ECO:0000313" key="2">
    <source>
        <dbReference type="Proteomes" id="UP001206925"/>
    </source>
</evidence>
<evidence type="ECO:0000313" key="1">
    <source>
        <dbReference type="EMBL" id="KAI7748864.1"/>
    </source>
</evidence>
<comment type="caution">
    <text evidence="1">The sequence shown here is derived from an EMBL/GenBank/DDBJ whole genome shotgun (WGS) entry which is preliminary data.</text>
</comment>
<proteinExistence type="predicted"/>
<name>A0AAD5CXM8_AMBAR</name>
<sequence>MADRRNMHGTTPDPLSAFLSNIPISELQEEQVSSAISAIKSTNVVEEAKDHEEKRHRAAFVQQMIFSTIF</sequence>
<dbReference type="Proteomes" id="UP001206925">
    <property type="component" value="Unassembled WGS sequence"/>
</dbReference>